<dbReference type="GO" id="GO:0046983">
    <property type="term" value="F:protein dimerization activity"/>
    <property type="evidence" value="ECO:0007669"/>
    <property type="project" value="InterPro"/>
</dbReference>
<dbReference type="PANTHER" id="PTHR13935:SF41">
    <property type="entry name" value="TRANSCRIPTION FACTOR ORG2-RELATED"/>
    <property type="match status" value="1"/>
</dbReference>
<dbReference type="PANTHER" id="PTHR13935">
    <property type="entry name" value="ACHAETE-SCUTE TRANSCRIPTION FACTOR-RELATED"/>
    <property type="match status" value="1"/>
</dbReference>
<dbReference type="Pfam" id="PF00010">
    <property type="entry name" value="HLH"/>
    <property type="match status" value="1"/>
</dbReference>
<dbReference type="OrthoDB" id="6106870at2759"/>
<feature type="domain" description="BHLH" evidence="7">
    <location>
        <begin position="70"/>
        <end position="122"/>
    </location>
</feature>
<keyword evidence="9" id="KW-1185">Reference proteome</keyword>
<dbReference type="AlphaFoldDB" id="A0A4D6M8J2"/>
<dbReference type="GO" id="GO:0045893">
    <property type="term" value="P:positive regulation of DNA-templated transcription"/>
    <property type="evidence" value="ECO:0007669"/>
    <property type="project" value="EnsemblPlants"/>
</dbReference>
<evidence type="ECO:0000256" key="6">
    <source>
        <dbReference type="SAM" id="MobiDB-lite"/>
    </source>
</evidence>
<name>A0A4D6M8J2_VIGUN</name>
<keyword evidence="3" id="KW-0238">DNA-binding</keyword>
<dbReference type="InterPro" id="IPR011598">
    <property type="entry name" value="bHLH_dom"/>
</dbReference>
<dbReference type="InterPro" id="IPR015660">
    <property type="entry name" value="MASH1/Ascl1a-like"/>
</dbReference>
<accession>A0A4D6M8J2</accession>
<dbReference type="GO" id="GO:0000981">
    <property type="term" value="F:DNA-binding transcription factor activity, RNA polymerase II-specific"/>
    <property type="evidence" value="ECO:0007669"/>
    <property type="project" value="TreeGrafter"/>
</dbReference>
<dbReference type="GO" id="GO:0010106">
    <property type="term" value="P:cellular response to iron ion starvation"/>
    <property type="evidence" value="ECO:0007669"/>
    <property type="project" value="UniProtKB-ARBA"/>
</dbReference>
<keyword evidence="4" id="KW-0804">Transcription</keyword>
<evidence type="ECO:0000313" key="9">
    <source>
        <dbReference type="Proteomes" id="UP000501690"/>
    </source>
</evidence>
<dbReference type="EMBL" id="CP039350">
    <property type="protein sequence ID" value="QCD97010.1"/>
    <property type="molecule type" value="Genomic_DNA"/>
</dbReference>
<evidence type="ECO:0000259" key="7">
    <source>
        <dbReference type="PROSITE" id="PS50888"/>
    </source>
</evidence>
<dbReference type="SMART" id="SM00353">
    <property type="entry name" value="HLH"/>
    <property type="match status" value="1"/>
</dbReference>
<dbReference type="GO" id="GO:0009723">
    <property type="term" value="P:response to ethylene"/>
    <property type="evidence" value="ECO:0007669"/>
    <property type="project" value="EnsemblPlants"/>
</dbReference>
<dbReference type="Proteomes" id="UP000501690">
    <property type="component" value="Linkage Group LG6"/>
</dbReference>
<sequence length="250" mass="28751">MVALFSPPLFSTKGWLLEEEPFGYNNTHNLSYKDDASSQYSFPYQFYSPQTQIEVEIERSTAPSSDPAMVKKLSHNASERDRRKKVNNLVSSLRSLLPMADQTKKMSIPATVSRVLKYIPELQQQVQALTKRKEELLCRISRQLQGEAVNKESQRKISHHNSSFVVSTTRLNDCEAVVHISSHETHKAPLSEILQCLENDGLFLLHASSSETFGGRFFYNLHFQVEKTDRLETEILTEKLLPIYEKQRIF</sequence>
<proteinExistence type="predicted"/>
<keyword evidence="5" id="KW-0539">Nucleus</keyword>
<evidence type="ECO:0000256" key="5">
    <source>
        <dbReference type="ARBA" id="ARBA00023242"/>
    </source>
</evidence>
<evidence type="ECO:0000256" key="3">
    <source>
        <dbReference type="ARBA" id="ARBA00023125"/>
    </source>
</evidence>
<dbReference type="GO" id="GO:0090575">
    <property type="term" value="C:RNA polymerase II transcription regulator complex"/>
    <property type="evidence" value="ECO:0007669"/>
    <property type="project" value="TreeGrafter"/>
</dbReference>
<dbReference type="GO" id="GO:0010104">
    <property type="term" value="P:regulation of ethylene-activated signaling pathway"/>
    <property type="evidence" value="ECO:0007669"/>
    <property type="project" value="EnsemblPlants"/>
</dbReference>
<protein>
    <submittedName>
        <fullName evidence="8">Achaete-scute transcription factor-related</fullName>
    </submittedName>
</protein>
<dbReference type="InterPro" id="IPR036638">
    <property type="entry name" value="HLH_DNA-bd_sf"/>
</dbReference>
<evidence type="ECO:0000313" key="8">
    <source>
        <dbReference type="EMBL" id="QCD97010.1"/>
    </source>
</evidence>
<dbReference type="GO" id="GO:0071731">
    <property type="term" value="P:response to nitric oxide"/>
    <property type="evidence" value="ECO:0007669"/>
    <property type="project" value="EnsemblPlants"/>
</dbReference>
<evidence type="ECO:0000256" key="4">
    <source>
        <dbReference type="ARBA" id="ARBA00023163"/>
    </source>
</evidence>
<evidence type="ECO:0000256" key="2">
    <source>
        <dbReference type="ARBA" id="ARBA00023015"/>
    </source>
</evidence>
<comment type="subcellular location">
    <subcellularLocation>
        <location evidence="1">Nucleus</location>
    </subcellularLocation>
</comment>
<dbReference type="GO" id="GO:0000977">
    <property type="term" value="F:RNA polymerase II transcription regulatory region sequence-specific DNA binding"/>
    <property type="evidence" value="ECO:0007669"/>
    <property type="project" value="TreeGrafter"/>
</dbReference>
<dbReference type="CDD" id="cd18914">
    <property type="entry name" value="bHLH_AtORG2_like"/>
    <property type="match status" value="1"/>
</dbReference>
<keyword evidence="2" id="KW-0805">Transcription regulation</keyword>
<dbReference type="SUPFAM" id="SSF47459">
    <property type="entry name" value="HLH, helix-loop-helix DNA-binding domain"/>
    <property type="match status" value="1"/>
</dbReference>
<dbReference type="GO" id="GO:1900706">
    <property type="term" value="P:positive regulation of siderophore biosynthetic process"/>
    <property type="evidence" value="ECO:0007669"/>
    <property type="project" value="EnsemblPlants"/>
</dbReference>
<organism evidence="8 9">
    <name type="scientific">Vigna unguiculata</name>
    <name type="common">Cowpea</name>
    <dbReference type="NCBI Taxonomy" id="3917"/>
    <lineage>
        <taxon>Eukaryota</taxon>
        <taxon>Viridiplantae</taxon>
        <taxon>Streptophyta</taxon>
        <taxon>Embryophyta</taxon>
        <taxon>Tracheophyta</taxon>
        <taxon>Spermatophyta</taxon>
        <taxon>Magnoliopsida</taxon>
        <taxon>eudicotyledons</taxon>
        <taxon>Gunneridae</taxon>
        <taxon>Pentapetalae</taxon>
        <taxon>rosids</taxon>
        <taxon>fabids</taxon>
        <taxon>Fabales</taxon>
        <taxon>Fabaceae</taxon>
        <taxon>Papilionoideae</taxon>
        <taxon>50 kb inversion clade</taxon>
        <taxon>NPAAA clade</taxon>
        <taxon>indigoferoid/millettioid clade</taxon>
        <taxon>Phaseoleae</taxon>
        <taxon>Vigna</taxon>
    </lineage>
</organism>
<dbReference type="FunFam" id="4.10.280.10:FF:000074">
    <property type="entry name" value="Transcription factor ORG2"/>
    <property type="match status" value="1"/>
</dbReference>
<dbReference type="Gene3D" id="4.10.280.10">
    <property type="entry name" value="Helix-loop-helix DNA-binding domain"/>
    <property type="match status" value="1"/>
</dbReference>
<dbReference type="PROSITE" id="PS50888">
    <property type="entry name" value="BHLH"/>
    <property type="match status" value="1"/>
</dbReference>
<dbReference type="Gramene" id="Vigun01g109300.1.v1.2">
    <property type="protein sequence ID" value="Vigun01g109300.1.v1.2"/>
    <property type="gene ID" value="Vigun01g109300.v1.2"/>
</dbReference>
<dbReference type="GO" id="GO:0046686">
    <property type="term" value="P:response to cadmium ion"/>
    <property type="evidence" value="ECO:0007669"/>
    <property type="project" value="EnsemblPlants"/>
</dbReference>
<dbReference type="GO" id="GO:1990641">
    <property type="term" value="P:response to iron ion starvation"/>
    <property type="evidence" value="ECO:0007669"/>
    <property type="project" value="EnsemblPlants"/>
</dbReference>
<evidence type="ECO:0000256" key="1">
    <source>
        <dbReference type="ARBA" id="ARBA00004123"/>
    </source>
</evidence>
<gene>
    <name evidence="8" type="ORF">DEO72_LG6g1720</name>
</gene>
<reference evidence="8 9" key="1">
    <citation type="submission" date="2019-04" db="EMBL/GenBank/DDBJ databases">
        <title>An improved genome assembly and genetic linkage map for asparagus bean, Vigna unguiculata ssp. sesquipedialis.</title>
        <authorList>
            <person name="Xia Q."/>
            <person name="Zhang R."/>
            <person name="Dong Y."/>
        </authorList>
    </citation>
    <scope>NUCLEOTIDE SEQUENCE [LARGE SCALE GENOMIC DNA]</scope>
    <source>
        <tissue evidence="8">Leaf</tissue>
    </source>
</reference>
<dbReference type="GO" id="GO:0046685">
    <property type="term" value="P:response to arsenic-containing substance"/>
    <property type="evidence" value="ECO:0007669"/>
    <property type="project" value="EnsemblPlants"/>
</dbReference>
<feature type="region of interest" description="Disordered" evidence="6">
    <location>
        <begin position="59"/>
        <end position="84"/>
    </location>
</feature>